<dbReference type="PROSITE" id="PS00183">
    <property type="entry name" value="UBC_1"/>
    <property type="match status" value="1"/>
</dbReference>
<reference evidence="10 11" key="1">
    <citation type="submission" date="2024-01" db="EMBL/GenBank/DDBJ databases">
        <title>The genomes of 5 underutilized Papilionoideae crops provide insights into root nodulation and disease resistanc.</title>
        <authorList>
            <person name="Jiang F."/>
        </authorList>
    </citation>
    <scope>NUCLEOTIDE SEQUENCE [LARGE SCALE GENOMIC DNA]</scope>
    <source>
        <strain evidence="10">JINMINGXINNONG_FW02</strain>
        <tissue evidence="10">Leaves</tissue>
    </source>
</reference>
<dbReference type="PANTHER" id="PTHR31234:SF32">
    <property type="entry name" value="LATE EMBRYOGENESIS ABUNDANT (LEA) HYDROXYPROLINE-RICH GLYCOPROTEIN FAMILY"/>
    <property type="match status" value="1"/>
</dbReference>
<dbReference type="GO" id="GO:0005886">
    <property type="term" value="C:plasma membrane"/>
    <property type="evidence" value="ECO:0007669"/>
    <property type="project" value="TreeGrafter"/>
</dbReference>
<dbReference type="InterPro" id="IPR000608">
    <property type="entry name" value="UBC"/>
</dbReference>
<feature type="domain" description="UBC core" evidence="9">
    <location>
        <begin position="282"/>
        <end position="313"/>
    </location>
</feature>
<keyword evidence="11" id="KW-1185">Reference proteome</keyword>
<comment type="caution">
    <text evidence="10">The sequence shown here is derived from an EMBL/GenBank/DDBJ whole genome shotgun (WGS) entry which is preliminary data.</text>
</comment>
<evidence type="ECO:0000256" key="5">
    <source>
        <dbReference type="PROSITE-ProRule" id="PRU10133"/>
    </source>
</evidence>
<evidence type="ECO:0000256" key="7">
    <source>
        <dbReference type="SAM" id="MobiDB-lite"/>
    </source>
</evidence>
<dbReference type="GO" id="GO:0016740">
    <property type="term" value="F:transferase activity"/>
    <property type="evidence" value="ECO:0007669"/>
    <property type="project" value="UniProtKB-KW"/>
</dbReference>
<evidence type="ECO:0000256" key="3">
    <source>
        <dbReference type="ARBA" id="ARBA00022786"/>
    </source>
</evidence>
<dbReference type="EMBL" id="JAYMYR010000011">
    <property type="protein sequence ID" value="KAK7333103.1"/>
    <property type="molecule type" value="Genomic_DNA"/>
</dbReference>
<dbReference type="InterPro" id="IPR023313">
    <property type="entry name" value="UBQ-conjugating_AS"/>
</dbReference>
<gene>
    <name evidence="10" type="ORF">VNO80_29866</name>
</gene>
<dbReference type="InterPro" id="IPR016135">
    <property type="entry name" value="UBQ-conjugating_enzyme/RWD"/>
</dbReference>
<keyword evidence="6" id="KW-0547">Nucleotide-binding</keyword>
<keyword evidence="6" id="KW-0067">ATP-binding</keyword>
<evidence type="ECO:0000256" key="1">
    <source>
        <dbReference type="ARBA" id="ARBA00004370"/>
    </source>
</evidence>
<keyword evidence="2" id="KW-0808">Transferase</keyword>
<dbReference type="Proteomes" id="UP001374584">
    <property type="component" value="Unassembled WGS sequence"/>
</dbReference>
<dbReference type="Gene3D" id="3.10.110.10">
    <property type="entry name" value="Ubiquitin Conjugating Enzyme"/>
    <property type="match status" value="1"/>
</dbReference>
<comment type="subcellular location">
    <subcellularLocation>
        <location evidence="1">Membrane</location>
    </subcellularLocation>
</comment>
<sequence length="355" mass="40170">MMMETGNPALKDRSSRNSSGHVAVGVPSDHHRSSTLNEIDSSIDHLDKGRHHPYWFVCCAWSCLVLFFLVIAFLFACITYLAFLKSGMPTVYVRAFNITRFQVDEGSHKMNAVVGLRLLFSNKNDKLQLLYGPLSIDVTSEDILLGKNKVDGFTQMPLNDTTLNMTMTVNNVDVNTYAADDLKADIKANEMVFDVYAGGHIGFKVGSLEMNNVPFVASCHEISLMEVDFGRRPPCDVKLFSGRDLEERNRPKVVPYVICVVKPQICLSPLPCSRWLRSRWLRTKVFHPNINSNGNICLDVLKEQWSLTLTIAKADKAKYEATARSWTQNMLWDDHAPPPVASQSWFMKKQKILFM</sequence>
<dbReference type="AlphaFoldDB" id="A0AAN9LFC1"/>
<evidence type="ECO:0000259" key="9">
    <source>
        <dbReference type="Pfam" id="PF00179"/>
    </source>
</evidence>
<proteinExistence type="inferred from homology"/>
<evidence type="ECO:0000256" key="4">
    <source>
        <dbReference type="ARBA" id="ARBA00023136"/>
    </source>
</evidence>
<comment type="similarity">
    <text evidence="6">Belongs to the ubiquitin-conjugating enzyme family.</text>
</comment>
<organism evidence="10 11">
    <name type="scientific">Phaseolus coccineus</name>
    <name type="common">Scarlet runner bean</name>
    <name type="synonym">Phaseolus multiflorus</name>
    <dbReference type="NCBI Taxonomy" id="3886"/>
    <lineage>
        <taxon>Eukaryota</taxon>
        <taxon>Viridiplantae</taxon>
        <taxon>Streptophyta</taxon>
        <taxon>Embryophyta</taxon>
        <taxon>Tracheophyta</taxon>
        <taxon>Spermatophyta</taxon>
        <taxon>Magnoliopsida</taxon>
        <taxon>eudicotyledons</taxon>
        <taxon>Gunneridae</taxon>
        <taxon>Pentapetalae</taxon>
        <taxon>rosids</taxon>
        <taxon>fabids</taxon>
        <taxon>Fabales</taxon>
        <taxon>Fabaceae</taxon>
        <taxon>Papilionoideae</taxon>
        <taxon>50 kb inversion clade</taxon>
        <taxon>NPAAA clade</taxon>
        <taxon>indigoferoid/millettioid clade</taxon>
        <taxon>Phaseoleae</taxon>
        <taxon>Phaseolus</taxon>
    </lineage>
</organism>
<protein>
    <recommendedName>
        <fullName evidence="9">UBC core domain-containing protein</fullName>
    </recommendedName>
</protein>
<dbReference type="GO" id="GO:0098542">
    <property type="term" value="P:defense response to other organism"/>
    <property type="evidence" value="ECO:0007669"/>
    <property type="project" value="InterPro"/>
</dbReference>
<evidence type="ECO:0000313" key="10">
    <source>
        <dbReference type="EMBL" id="KAK7333103.1"/>
    </source>
</evidence>
<evidence type="ECO:0000256" key="6">
    <source>
        <dbReference type="RuleBase" id="RU362109"/>
    </source>
</evidence>
<dbReference type="Pfam" id="PF00179">
    <property type="entry name" value="UQ_con"/>
    <property type="match status" value="1"/>
</dbReference>
<feature type="active site" description="Glycyl thioester intermediate" evidence="5">
    <location>
        <position position="297"/>
    </location>
</feature>
<keyword evidence="3 6" id="KW-0833">Ubl conjugation pathway</keyword>
<dbReference type="PANTHER" id="PTHR31234">
    <property type="entry name" value="LATE EMBRYOGENESIS ABUNDANT (LEA) HYDROXYPROLINE-RICH GLYCOPROTEIN FAMILY"/>
    <property type="match status" value="1"/>
</dbReference>
<accession>A0AAN9LFC1</accession>
<dbReference type="InterPro" id="IPR044839">
    <property type="entry name" value="NDR1-like"/>
</dbReference>
<dbReference type="SUPFAM" id="SSF54495">
    <property type="entry name" value="UBC-like"/>
    <property type="match status" value="1"/>
</dbReference>
<keyword evidence="8" id="KW-1133">Transmembrane helix</keyword>
<evidence type="ECO:0000256" key="8">
    <source>
        <dbReference type="SAM" id="Phobius"/>
    </source>
</evidence>
<evidence type="ECO:0000256" key="2">
    <source>
        <dbReference type="ARBA" id="ARBA00022679"/>
    </source>
</evidence>
<keyword evidence="4 8" id="KW-0472">Membrane</keyword>
<evidence type="ECO:0000313" key="11">
    <source>
        <dbReference type="Proteomes" id="UP001374584"/>
    </source>
</evidence>
<name>A0AAN9LFC1_PHACN</name>
<feature type="region of interest" description="Disordered" evidence="7">
    <location>
        <begin position="1"/>
        <end position="33"/>
    </location>
</feature>
<keyword evidence="8" id="KW-0812">Transmembrane</keyword>
<feature type="transmembrane region" description="Helical" evidence="8">
    <location>
        <begin position="54"/>
        <end position="84"/>
    </location>
</feature>
<dbReference type="GO" id="GO:0005524">
    <property type="term" value="F:ATP binding"/>
    <property type="evidence" value="ECO:0007669"/>
    <property type="project" value="UniProtKB-UniRule"/>
</dbReference>